<dbReference type="EMBL" id="GBRH01261624">
    <property type="protein sequence ID" value="JAD36271.1"/>
    <property type="molecule type" value="Transcribed_RNA"/>
</dbReference>
<evidence type="ECO:0000313" key="1">
    <source>
        <dbReference type="EMBL" id="JAD36271.1"/>
    </source>
</evidence>
<name>A0A0A8ZBS2_ARUDO</name>
<proteinExistence type="predicted"/>
<reference evidence="1" key="2">
    <citation type="journal article" date="2015" name="Data Brief">
        <title>Shoot transcriptome of the giant reed, Arundo donax.</title>
        <authorList>
            <person name="Barrero R.A."/>
            <person name="Guerrero F.D."/>
            <person name="Moolhuijzen P."/>
            <person name="Goolsby J.A."/>
            <person name="Tidwell J."/>
            <person name="Bellgard S.E."/>
            <person name="Bellgard M.I."/>
        </authorList>
    </citation>
    <scope>NUCLEOTIDE SEQUENCE</scope>
    <source>
        <tissue evidence="1">Shoot tissue taken approximately 20 cm above the soil surface</tissue>
    </source>
</reference>
<dbReference type="AlphaFoldDB" id="A0A0A8ZBS2"/>
<sequence>MVAILYIKDFQVRTGLFPFQLHALSQFAYVA</sequence>
<protein>
    <submittedName>
        <fullName evidence="1">Uncharacterized protein</fullName>
    </submittedName>
</protein>
<organism evidence="1">
    <name type="scientific">Arundo donax</name>
    <name type="common">Giant reed</name>
    <name type="synonym">Donax arundinaceus</name>
    <dbReference type="NCBI Taxonomy" id="35708"/>
    <lineage>
        <taxon>Eukaryota</taxon>
        <taxon>Viridiplantae</taxon>
        <taxon>Streptophyta</taxon>
        <taxon>Embryophyta</taxon>
        <taxon>Tracheophyta</taxon>
        <taxon>Spermatophyta</taxon>
        <taxon>Magnoliopsida</taxon>
        <taxon>Liliopsida</taxon>
        <taxon>Poales</taxon>
        <taxon>Poaceae</taxon>
        <taxon>PACMAD clade</taxon>
        <taxon>Arundinoideae</taxon>
        <taxon>Arundineae</taxon>
        <taxon>Arundo</taxon>
    </lineage>
</organism>
<accession>A0A0A8ZBS2</accession>
<reference evidence="1" key="1">
    <citation type="submission" date="2014-09" db="EMBL/GenBank/DDBJ databases">
        <authorList>
            <person name="Magalhaes I.L.F."/>
            <person name="Oliveira U."/>
            <person name="Santos F.R."/>
            <person name="Vidigal T.H.D.A."/>
            <person name="Brescovit A.D."/>
            <person name="Santos A.J."/>
        </authorList>
    </citation>
    <scope>NUCLEOTIDE SEQUENCE</scope>
    <source>
        <tissue evidence="1">Shoot tissue taken approximately 20 cm above the soil surface</tissue>
    </source>
</reference>